<protein>
    <submittedName>
        <fullName evidence="1">Uncharacterized protein</fullName>
    </submittedName>
</protein>
<dbReference type="Proteomes" id="UP001328107">
    <property type="component" value="Unassembled WGS sequence"/>
</dbReference>
<comment type="caution">
    <text evidence="1">The sequence shown here is derived from an EMBL/GenBank/DDBJ whole genome shotgun (WGS) entry which is preliminary data.</text>
</comment>
<name>A0AAN5C5M1_9BILA</name>
<organism evidence="1 2">
    <name type="scientific">Pristionchus mayeri</name>
    <dbReference type="NCBI Taxonomy" id="1317129"/>
    <lineage>
        <taxon>Eukaryota</taxon>
        <taxon>Metazoa</taxon>
        <taxon>Ecdysozoa</taxon>
        <taxon>Nematoda</taxon>
        <taxon>Chromadorea</taxon>
        <taxon>Rhabditida</taxon>
        <taxon>Rhabditina</taxon>
        <taxon>Diplogasteromorpha</taxon>
        <taxon>Diplogasteroidea</taxon>
        <taxon>Neodiplogasteridae</taxon>
        <taxon>Pristionchus</taxon>
    </lineage>
</organism>
<feature type="non-terminal residue" evidence="1">
    <location>
        <position position="99"/>
    </location>
</feature>
<dbReference type="AlphaFoldDB" id="A0AAN5C5M1"/>
<feature type="non-terminal residue" evidence="1">
    <location>
        <position position="1"/>
    </location>
</feature>
<evidence type="ECO:0000313" key="1">
    <source>
        <dbReference type="EMBL" id="GMR30872.1"/>
    </source>
</evidence>
<keyword evidence="2" id="KW-1185">Reference proteome</keyword>
<gene>
    <name evidence="1" type="ORF">PMAYCL1PPCAC_01067</name>
</gene>
<evidence type="ECO:0000313" key="2">
    <source>
        <dbReference type="Proteomes" id="UP001328107"/>
    </source>
</evidence>
<accession>A0AAN5C5M1</accession>
<sequence>CDIYPFKYQYRMQEWLTNLQHHNSAALFRPDAFGLHDYNVDYSLNKKKRWALPDEIGARIEELQDPFWKLRVSAAVRCEDRAAGELGCLQYDSVSRDGA</sequence>
<dbReference type="EMBL" id="BTRK01000001">
    <property type="protein sequence ID" value="GMR30872.1"/>
    <property type="molecule type" value="Genomic_DNA"/>
</dbReference>
<proteinExistence type="predicted"/>
<reference evidence="2" key="1">
    <citation type="submission" date="2022-10" db="EMBL/GenBank/DDBJ databases">
        <title>Genome assembly of Pristionchus species.</title>
        <authorList>
            <person name="Yoshida K."/>
            <person name="Sommer R.J."/>
        </authorList>
    </citation>
    <scope>NUCLEOTIDE SEQUENCE [LARGE SCALE GENOMIC DNA]</scope>
    <source>
        <strain evidence="2">RS5460</strain>
    </source>
</reference>